<dbReference type="EMBL" id="BQXU01000004">
    <property type="protein sequence ID" value="GKT42261.1"/>
    <property type="molecule type" value="Genomic_DNA"/>
</dbReference>
<dbReference type="AlphaFoldDB" id="A0AA37P4W8"/>
<sequence>MGNAISALIAPNEAADENERKKKEQLELMMKLADARLDTFQGELEKMFLDRESAMKTSVPGRRALRFERHVAVDAESTPGKGVEDAVDSFFGASDTGTKGVLDGFKSVVKTGLSAILGDSSAGESYDKKFFVCMKQYDELLRPLLQSQQMLINVI</sequence>
<dbReference type="Proteomes" id="UP001055115">
    <property type="component" value="Unassembled WGS sequence"/>
</dbReference>
<accession>A0AA37P4W8</accession>
<organism evidence="1 2">
    <name type="scientific">Colletotrichum spaethianum</name>
    <dbReference type="NCBI Taxonomy" id="700344"/>
    <lineage>
        <taxon>Eukaryota</taxon>
        <taxon>Fungi</taxon>
        <taxon>Dikarya</taxon>
        <taxon>Ascomycota</taxon>
        <taxon>Pezizomycotina</taxon>
        <taxon>Sordariomycetes</taxon>
        <taxon>Hypocreomycetidae</taxon>
        <taxon>Glomerellales</taxon>
        <taxon>Glomerellaceae</taxon>
        <taxon>Colletotrichum</taxon>
        <taxon>Colletotrichum spaethianum species complex</taxon>
    </lineage>
</organism>
<reference evidence="1 2" key="1">
    <citation type="submission" date="2022-03" db="EMBL/GenBank/DDBJ databases">
        <title>Genome data of Colletotrichum spp.</title>
        <authorList>
            <person name="Utami Y.D."/>
            <person name="Hiruma K."/>
        </authorList>
    </citation>
    <scope>NUCLEOTIDE SEQUENCE [LARGE SCALE GENOMIC DNA]</scope>
    <source>
        <strain evidence="1 2">MAFF 239500</strain>
    </source>
</reference>
<gene>
    <name evidence="1" type="ORF">ColSpa_02442</name>
</gene>
<dbReference type="RefSeq" id="XP_049124611.1">
    <property type="nucleotide sequence ID" value="XM_049268654.1"/>
</dbReference>
<proteinExistence type="predicted"/>
<keyword evidence="2" id="KW-1185">Reference proteome</keyword>
<name>A0AA37P4W8_9PEZI</name>
<dbReference type="GeneID" id="73323244"/>
<comment type="caution">
    <text evidence="1">The sequence shown here is derived from an EMBL/GenBank/DDBJ whole genome shotgun (WGS) entry which is preliminary data.</text>
</comment>
<evidence type="ECO:0000313" key="2">
    <source>
        <dbReference type="Proteomes" id="UP001055115"/>
    </source>
</evidence>
<protein>
    <submittedName>
        <fullName evidence="1">Uncharacterized protein</fullName>
    </submittedName>
</protein>
<evidence type="ECO:0000313" key="1">
    <source>
        <dbReference type="EMBL" id="GKT42261.1"/>
    </source>
</evidence>